<organism evidence="1 2">
    <name type="scientific">Melittangium boletus DSM 14713</name>
    <dbReference type="NCBI Taxonomy" id="1294270"/>
    <lineage>
        <taxon>Bacteria</taxon>
        <taxon>Pseudomonadati</taxon>
        <taxon>Myxococcota</taxon>
        <taxon>Myxococcia</taxon>
        <taxon>Myxococcales</taxon>
        <taxon>Cystobacterineae</taxon>
        <taxon>Archangiaceae</taxon>
        <taxon>Melittangium</taxon>
    </lineage>
</organism>
<gene>
    <name evidence="1" type="ORF">MEBOL_004580</name>
</gene>
<protein>
    <recommendedName>
        <fullName evidence="3">STAS/SEC14 domain-containing protein</fullName>
    </recommendedName>
</protein>
<dbReference type="OrthoDB" id="5520566at2"/>
<evidence type="ECO:0000313" key="2">
    <source>
        <dbReference type="Proteomes" id="UP000217289"/>
    </source>
</evidence>
<evidence type="ECO:0008006" key="3">
    <source>
        <dbReference type="Google" id="ProtNLM"/>
    </source>
</evidence>
<proteinExistence type="predicted"/>
<reference evidence="1 2" key="1">
    <citation type="submission" date="2017-06" db="EMBL/GenBank/DDBJ databases">
        <authorList>
            <person name="Kim H.J."/>
            <person name="Triplett B.A."/>
        </authorList>
    </citation>
    <scope>NUCLEOTIDE SEQUENCE [LARGE SCALE GENOMIC DNA]</scope>
    <source>
        <strain evidence="1 2">DSM 14713</strain>
    </source>
</reference>
<accession>A0A250IIM0</accession>
<evidence type="ECO:0000313" key="1">
    <source>
        <dbReference type="EMBL" id="ATB31118.1"/>
    </source>
</evidence>
<keyword evidence="2" id="KW-1185">Reference proteome</keyword>
<dbReference type="KEGG" id="mbd:MEBOL_004580"/>
<dbReference type="AlphaFoldDB" id="A0A250IIM0"/>
<dbReference type="EMBL" id="CP022163">
    <property type="protein sequence ID" value="ATB31118.1"/>
    <property type="molecule type" value="Genomic_DNA"/>
</dbReference>
<dbReference type="RefSeq" id="WP_095979488.1">
    <property type="nucleotide sequence ID" value="NZ_CP022163.1"/>
</dbReference>
<sequence>MPPPDPDLFDDSRWPLLLLRLPGTLSTPAYEACLASFSRHLERGERFVLITDLRRVGMVPLDQRWRQVEWFEEHERQVRECIIGAANIITSPLVRLSVSAIMYFKRVPLPLVTVADWNAAEAWALERLEEDRRARAHKPR</sequence>
<name>A0A250IIM0_9BACT</name>
<dbReference type="Proteomes" id="UP000217289">
    <property type="component" value="Chromosome"/>
</dbReference>